<protein>
    <submittedName>
        <fullName evidence="4">DUF86 domain-containing protein</fullName>
    </submittedName>
</protein>
<dbReference type="Pfam" id="PF01934">
    <property type="entry name" value="HepT-like"/>
    <property type="match status" value="1"/>
</dbReference>
<organism evidence="4 5">
    <name type="scientific">Curtobacterium flaccumfaciens pv. flaccumfaciens</name>
    <dbReference type="NCBI Taxonomy" id="138532"/>
    <lineage>
        <taxon>Bacteria</taxon>
        <taxon>Bacillati</taxon>
        <taxon>Actinomycetota</taxon>
        <taxon>Actinomycetes</taxon>
        <taxon>Micrococcales</taxon>
        <taxon>Microbacteriaceae</taxon>
        <taxon>Curtobacterium</taxon>
    </lineage>
</organism>
<evidence type="ECO:0000256" key="1">
    <source>
        <dbReference type="ARBA" id="ARBA00022649"/>
    </source>
</evidence>
<dbReference type="AlphaFoldDB" id="A0A9Q2ZQN2"/>
<evidence type="ECO:0000256" key="3">
    <source>
        <dbReference type="ARBA" id="ARBA00022801"/>
    </source>
</evidence>
<dbReference type="GO" id="GO:0004540">
    <property type="term" value="F:RNA nuclease activity"/>
    <property type="evidence" value="ECO:0007669"/>
    <property type="project" value="InterPro"/>
</dbReference>
<evidence type="ECO:0000313" key="5">
    <source>
        <dbReference type="Proteomes" id="UP000709437"/>
    </source>
</evidence>
<gene>
    <name evidence="4" type="ORF">KK103_12590</name>
</gene>
<comment type="caution">
    <text evidence="4">The sequence shown here is derived from an EMBL/GenBank/DDBJ whole genome shotgun (WGS) entry which is preliminary data.</text>
</comment>
<keyword evidence="2" id="KW-0540">Nuclease</keyword>
<dbReference type="InterPro" id="IPR008201">
    <property type="entry name" value="HepT-like"/>
</dbReference>
<accession>A0A9Q2ZQN2</accession>
<evidence type="ECO:0000256" key="2">
    <source>
        <dbReference type="ARBA" id="ARBA00022722"/>
    </source>
</evidence>
<proteinExistence type="predicted"/>
<dbReference type="GO" id="GO:0110001">
    <property type="term" value="C:toxin-antitoxin complex"/>
    <property type="evidence" value="ECO:0007669"/>
    <property type="project" value="InterPro"/>
</dbReference>
<evidence type="ECO:0000313" key="4">
    <source>
        <dbReference type="EMBL" id="MBT1542602.1"/>
    </source>
</evidence>
<sequence>MIVEHGRSEFNAARSLTYRAAEAVIIHFDDLLGRIPEDREARLPSDLSLAAVRKTRNILSHDYRKAPKEIVWDAIEHRIPAVILALID</sequence>
<dbReference type="GO" id="GO:0016787">
    <property type="term" value="F:hydrolase activity"/>
    <property type="evidence" value="ECO:0007669"/>
    <property type="project" value="UniProtKB-KW"/>
</dbReference>
<dbReference type="RefSeq" id="WP_214563333.1">
    <property type="nucleotide sequence ID" value="NZ_JAHEWX010000016.1"/>
</dbReference>
<keyword evidence="3" id="KW-0378">Hydrolase</keyword>
<reference evidence="4" key="1">
    <citation type="submission" date="2021-05" db="EMBL/GenBank/DDBJ databases">
        <title>Whole genome sequence of Curtobacterium flaccumfaciens pv. flaccumfaciens strain CFBP 3417.</title>
        <authorList>
            <person name="Osdaghi E."/>
            <person name="Taghouti G."/>
            <person name="Portier P."/>
            <person name="Fazliarab A."/>
            <person name="Taghavi S.M."/>
            <person name="Briand M."/>
            <person name="Le-Saux M."/>
            <person name="Jacques M.-A."/>
        </authorList>
    </citation>
    <scope>NUCLEOTIDE SEQUENCE</scope>
    <source>
        <strain evidence="4">CFBP 3417</strain>
    </source>
</reference>
<keyword evidence="1" id="KW-1277">Toxin-antitoxin system</keyword>
<name>A0A9Q2ZQN2_9MICO</name>
<dbReference type="Proteomes" id="UP000709437">
    <property type="component" value="Unassembled WGS sequence"/>
</dbReference>
<dbReference type="EMBL" id="JAHEWX010000016">
    <property type="protein sequence ID" value="MBT1542602.1"/>
    <property type="molecule type" value="Genomic_DNA"/>
</dbReference>